<reference evidence="1 2" key="1">
    <citation type="submission" date="2008-12" db="EMBL/GenBank/DDBJ databases">
        <title>Annotation of Bacteroides fragilis strain 3_1_12.</title>
        <authorList>
            <consortium name="The Broad Institute Genome Sequencing Platform"/>
            <person name="Ward D."/>
            <person name="Young S.K."/>
            <person name="Kodira C.D."/>
            <person name="Zeng Q."/>
            <person name="Koehrsen M."/>
            <person name="Alvarado L."/>
            <person name="Berlin A."/>
            <person name="Borenstein D."/>
            <person name="Chen Z."/>
            <person name="Engels R."/>
            <person name="Freedman E."/>
            <person name="Gellesch M."/>
            <person name="Goldberg J."/>
            <person name="Griggs A."/>
            <person name="Gujja S."/>
            <person name="Heiman D."/>
            <person name="Hepburn T."/>
            <person name="Howarth C."/>
            <person name="Jen D."/>
            <person name="Larson L."/>
            <person name="Lewis B."/>
            <person name="Mehta T."/>
            <person name="Park D."/>
            <person name="Pearson M."/>
            <person name="Roberts A."/>
            <person name="Saif S."/>
            <person name="Shea T."/>
            <person name="Shenoy N."/>
            <person name="Sisk P."/>
            <person name="Stolte C."/>
            <person name="Sykes S."/>
            <person name="Walk T."/>
            <person name="White J."/>
            <person name="Yandava C."/>
            <person name="Allen-Vercoe E."/>
            <person name="Strauss J."/>
            <person name="Ambrose C."/>
            <person name="Lander E."/>
            <person name="Nusbaum C."/>
            <person name="Galagan J."/>
            <person name="Birren B."/>
        </authorList>
    </citation>
    <scope>NUCLEOTIDE SEQUENCE [LARGE SCALE GENOMIC DNA]</scope>
    <source>
        <strain evidence="1 2">3_1_12</strain>
    </source>
</reference>
<keyword evidence="2" id="KW-1185">Reference proteome</keyword>
<accession>A0ABN0BPR5</accession>
<evidence type="ECO:0000313" key="2">
    <source>
        <dbReference type="Proteomes" id="UP000005101"/>
    </source>
</evidence>
<evidence type="ECO:0000313" key="1">
    <source>
        <dbReference type="EMBL" id="EFR54912.1"/>
    </source>
</evidence>
<proteinExistence type="predicted"/>
<name>A0ABN0BPR5_BACFG</name>
<dbReference type="Proteomes" id="UP000005101">
    <property type="component" value="Unassembled WGS sequence"/>
</dbReference>
<organism evidence="1 2">
    <name type="scientific">Bacteroides fragilis 3_1_12</name>
    <dbReference type="NCBI Taxonomy" id="457424"/>
    <lineage>
        <taxon>Bacteria</taxon>
        <taxon>Pseudomonadati</taxon>
        <taxon>Bacteroidota</taxon>
        <taxon>Bacteroidia</taxon>
        <taxon>Bacteroidales</taxon>
        <taxon>Bacteroidaceae</taxon>
        <taxon>Bacteroides</taxon>
    </lineage>
</organism>
<protein>
    <submittedName>
        <fullName evidence="1">Uncharacterized protein</fullName>
    </submittedName>
</protein>
<sequence>MWKKLKKRKIQRLLKDSFPPPHWGEFFFQTPKKNQKGLIASLCYAPIVLLSVNPPTLLRYVSLSLLQSLVKFHYLLGNSTLVSIAEAET</sequence>
<dbReference type="EMBL" id="EQ973216">
    <property type="protein sequence ID" value="EFR54912.1"/>
    <property type="molecule type" value="Genomic_DNA"/>
</dbReference>
<gene>
    <name evidence="1" type="ORF">BFAG_03610</name>
</gene>